<sequence>MAVSSSFPPLLKIGVFPEAVEARLRTTFELVEPHELGETPQRRAQIQGIVTRSNYRIPEDLLEQLPNLRIICTNGVGHDGIPLSYARNRGIVVTNTPSVLDKAVAELTVGLVLATLRQIPQADQFVRTGAWQVGAFPLGLTLAGKKVGMVGLGRIGKEIAARLLPFDVDIAYFGRQRQAVDWPYFDDLVALAAHADILIVCCPGGPSTYRIINAAVLDALGPAGILVNIARGSVVNHADLLNALTNKTILGAALDVFDEEPLPDNPLRRLDNVIVTPHIGSATHETRMAMAELAIKNLRSFFETGRAVTPVAE</sequence>
<keyword evidence="3" id="KW-0520">NAD</keyword>
<dbReference type="Pfam" id="PF02826">
    <property type="entry name" value="2-Hacid_dh_C"/>
    <property type="match status" value="1"/>
</dbReference>
<dbReference type="RefSeq" id="WP_102073226.1">
    <property type="nucleotide sequence ID" value="NZ_PDNW01000004.1"/>
</dbReference>
<evidence type="ECO:0000259" key="6">
    <source>
        <dbReference type="Pfam" id="PF02826"/>
    </source>
</evidence>
<organism evidence="7 8">
    <name type="scientific">Pollutimonas subterranea</name>
    <dbReference type="NCBI Taxonomy" id="2045210"/>
    <lineage>
        <taxon>Bacteria</taxon>
        <taxon>Pseudomonadati</taxon>
        <taxon>Pseudomonadota</taxon>
        <taxon>Betaproteobacteria</taxon>
        <taxon>Burkholderiales</taxon>
        <taxon>Alcaligenaceae</taxon>
        <taxon>Pollutimonas</taxon>
    </lineage>
</organism>
<dbReference type="OrthoDB" id="9805416at2"/>
<keyword evidence="2 4" id="KW-0560">Oxidoreductase</keyword>
<reference evidence="7 8" key="1">
    <citation type="submission" date="2017-10" db="EMBL/GenBank/DDBJ databases">
        <title>Two draft genome sequences of Pusillimonas sp. strains isolated from a nitrate- and radionuclide-contaminated groundwater in Russia.</title>
        <authorList>
            <person name="Grouzdev D.S."/>
            <person name="Tourova T.P."/>
            <person name="Goeva M.A."/>
            <person name="Babich T.L."/>
            <person name="Sokolova D.S."/>
            <person name="Abdullin R."/>
            <person name="Poltaraus A.B."/>
            <person name="Toshchakov S.V."/>
            <person name="Nazina T.N."/>
        </authorList>
    </citation>
    <scope>NUCLEOTIDE SEQUENCE [LARGE SCALE GENOMIC DNA]</scope>
    <source>
        <strain evidence="7 8">JR1/69-3-13</strain>
    </source>
</reference>
<proteinExistence type="inferred from homology"/>
<feature type="domain" description="D-isomer specific 2-hydroxyacid dehydrogenase NAD-binding" evidence="6">
    <location>
        <begin position="109"/>
        <end position="280"/>
    </location>
</feature>
<dbReference type="GO" id="GO:0030267">
    <property type="term" value="F:glyoxylate reductase (NADPH) activity"/>
    <property type="evidence" value="ECO:0007669"/>
    <property type="project" value="TreeGrafter"/>
</dbReference>
<evidence type="ECO:0000256" key="1">
    <source>
        <dbReference type="ARBA" id="ARBA00022857"/>
    </source>
</evidence>
<accession>A0A2N4U6N1</accession>
<dbReference type="GO" id="GO:0051287">
    <property type="term" value="F:NAD binding"/>
    <property type="evidence" value="ECO:0007669"/>
    <property type="project" value="InterPro"/>
</dbReference>
<dbReference type="FunFam" id="3.40.50.720:FF:000213">
    <property type="entry name" value="Putative 2-hydroxyacid dehydrogenase"/>
    <property type="match status" value="1"/>
</dbReference>
<keyword evidence="8" id="KW-1185">Reference proteome</keyword>
<dbReference type="InterPro" id="IPR006140">
    <property type="entry name" value="D-isomer_DH_NAD-bd"/>
</dbReference>
<dbReference type="PANTHER" id="PTHR10996:SF178">
    <property type="entry name" value="2-HYDROXYACID DEHYDROGENASE YGL185C-RELATED"/>
    <property type="match status" value="1"/>
</dbReference>
<dbReference type="Proteomes" id="UP000234190">
    <property type="component" value="Unassembled WGS sequence"/>
</dbReference>
<protein>
    <submittedName>
        <fullName evidence="7">Hydroxyacid dehydrogenase</fullName>
    </submittedName>
</protein>
<keyword evidence="1" id="KW-0521">NADP</keyword>
<evidence type="ECO:0000256" key="3">
    <source>
        <dbReference type="ARBA" id="ARBA00023027"/>
    </source>
</evidence>
<feature type="domain" description="D-isomer specific 2-hydroxyacid dehydrogenase catalytic" evidence="5">
    <location>
        <begin position="27"/>
        <end position="311"/>
    </location>
</feature>
<name>A0A2N4U6N1_9BURK</name>
<comment type="similarity">
    <text evidence="4">Belongs to the D-isomer specific 2-hydroxyacid dehydrogenase family.</text>
</comment>
<dbReference type="PANTHER" id="PTHR10996">
    <property type="entry name" value="2-HYDROXYACID DEHYDROGENASE-RELATED"/>
    <property type="match status" value="1"/>
</dbReference>
<dbReference type="InterPro" id="IPR036291">
    <property type="entry name" value="NAD(P)-bd_dom_sf"/>
</dbReference>
<evidence type="ECO:0000259" key="5">
    <source>
        <dbReference type="Pfam" id="PF00389"/>
    </source>
</evidence>
<evidence type="ECO:0000256" key="2">
    <source>
        <dbReference type="ARBA" id="ARBA00023002"/>
    </source>
</evidence>
<dbReference type="SUPFAM" id="SSF52283">
    <property type="entry name" value="Formate/glycerate dehydrogenase catalytic domain-like"/>
    <property type="match status" value="1"/>
</dbReference>
<gene>
    <name evidence="7" type="ORF">CR159_06670</name>
</gene>
<dbReference type="InterPro" id="IPR006139">
    <property type="entry name" value="D-isomer_2_OHA_DH_cat_dom"/>
</dbReference>
<dbReference type="InterPro" id="IPR050223">
    <property type="entry name" value="D-isomer_2-hydroxyacid_DH"/>
</dbReference>
<dbReference type="SUPFAM" id="SSF51735">
    <property type="entry name" value="NAD(P)-binding Rossmann-fold domains"/>
    <property type="match status" value="1"/>
</dbReference>
<dbReference type="GO" id="GO:0005829">
    <property type="term" value="C:cytosol"/>
    <property type="evidence" value="ECO:0007669"/>
    <property type="project" value="TreeGrafter"/>
</dbReference>
<dbReference type="CDD" id="cd12156">
    <property type="entry name" value="HPPR"/>
    <property type="match status" value="1"/>
</dbReference>
<evidence type="ECO:0000313" key="7">
    <source>
        <dbReference type="EMBL" id="PLC50680.1"/>
    </source>
</evidence>
<dbReference type="GO" id="GO:0016618">
    <property type="term" value="F:hydroxypyruvate reductase [NAD(P)H] activity"/>
    <property type="evidence" value="ECO:0007669"/>
    <property type="project" value="TreeGrafter"/>
</dbReference>
<dbReference type="EMBL" id="PDNW01000004">
    <property type="protein sequence ID" value="PLC50680.1"/>
    <property type="molecule type" value="Genomic_DNA"/>
</dbReference>
<dbReference type="Gene3D" id="3.40.50.720">
    <property type="entry name" value="NAD(P)-binding Rossmann-like Domain"/>
    <property type="match status" value="2"/>
</dbReference>
<evidence type="ECO:0000256" key="4">
    <source>
        <dbReference type="RuleBase" id="RU003719"/>
    </source>
</evidence>
<comment type="caution">
    <text evidence="7">The sequence shown here is derived from an EMBL/GenBank/DDBJ whole genome shotgun (WGS) entry which is preliminary data.</text>
</comment>
<dbReference type="Pfam" id="PF00389">
    <property type="entry name" value="2-Hacid_dh"/>
    <property type="match status" value="1"/>
</dbReference>
<dbReference type="AlphaFoldDB" id="A0A2N4U6N1"/>
<evidence type="ECO:0000313" key="8">
    <source>
        <dbReference type="Proteomes" id="UP000234190"/>
    </source>
</evidence>